<organism evidence="1">
    <name type="scientific">marine metagenome</name>
    <dbReference type="NCBI Taxonomy" id="408172"/>
    <lineage>
        <taxon>unclassified sequences</taxon>
        <taxon>metagenomes</taxon>
        <taxon>ecological metagenomes</taxon>
    </lineage>
</organism>
<accession>A0A382CYX8</accession>
<feature type="non-terminal residue" evidence="1">
    <location>
        <position position="175"/>
    </location>
</feature>
<dbReference type="EMBL" id="UINC01036704">
    <property type="protein sequence ID" value="SVB31079.1"/>
    <property type="molecule type" value="Genomic_DNA"/>
</dbReference>
<reference evidence="1" key="1">
    <citation type="submission" date="2018-05" db="EMBL/GenBank/DDBJ databases">
        <authorList>
            <person name="Lanie J.A."/>
            <person name="Ng W.-L."/>
            <person name="Kazmierczak K.M."/>
            <person name="Andrzejewski T.M."/>
            <person name="Davidsen T.M."/>
            <person name="Wayne K.J."/>
            <person name="Tettelin H."/>
            <person name="Glass J.I."/>
            <person name="Rusch D."/>
            <person name="Podicherti R."/>
            <person name="Tsui H.-C.T."/>
            <person name="Winkler M.E."/>
        </authorList>
    </citation>
    <scope>NUCLEOTIDE SEQUENCE</scope>
</reference>
<protein>
    <submittedName>
        <fullName evidence="1">Uncharacterized protein</fullName>
    </submittedName>
</protein>
<sequence length="175" mass="19842">MEFFLIIIIIILAYLLFKGKNTSGEKIKKETKKYGKALKEAASTFQKSVQEEEKISKEDIDNLSDATKVGVMATATIMEALYQPVKDDLDGKLPNEMWRDEMLIGFNGMLISYLLKTSLQNASREEKGLAVMMVYGKLCPEQLDPIMKDFNHFARNPSEKSQRGNKLANKLIDII</sequence>
<name>A0A382CYX8_9ZZZZ</name>
<evidence type="ECO:0000313" key="1">
    <source>
        <dbReference type="EMBL" id="SVB31079.1"/>
    </source>
</evidence>
<proteinExistence type="predicted"/>
<gene>
    <name evidence="1" type="ORF">METZ01_LOCUS183933</name>
</gene>
<dbReference type="AlphaFoldDB" id="A0A382CYX8"/>